<dbReference type="SUPFAM" id="SSF140383">
    <property type="entry name" value="BSD domain-like"/>
    <property type="match status" value="1"/>
</dbReference>
<reference evidence="2" key="2">
    <citation type="submission" date="2019-07" db="EMBL/GenBank/DDBJ databases">
        <authorList>
            <person name="Seetharam A."/>
            <person name="Woodhouse M."/>
            <person name="Cannon E."/>
        </authorList>
    </citation>
    <scope>NUCLEOTIDE SEQUENCE [LARGE SCALE GENOMIC DNA]</scope>
    <source>
        <strain evidence="2">cv. B73</strain>
    </source>
</reference>
<proteinExistence type="predicted"/>
<dbReference type="PANTHER" id="PTHR16019:SF15">
    <property type="entry name" value="OS01G0273300 PROTEIN"/>
    <property type="match status" value="1"/>
</dbReference>
<sequence length="211" mass="22648">MTHWRSARLSSLTGLSPSARSLTTSVPPPLGSSRMPTRPSGPLKLTVLMVTVPPAPPTALFPVRPSASLSTKKYTRFEAQVLALRADPATFTREPEDSEGFGKWSALFSIDEMKEQIETVLHESPGLESFVEGLVPSVNPVMPASVGASTQYCATFFCLSDQAELTVVGCSKGLDAKGRWTRARVAQPNLAQTPEASNSIGGIRLGFRVIF</sequence>
<evidence type="ECO:0000256" key="1">
    <source>
        <dbReference type="SAM" id="MobiDB-lite"/>
    </source>
</evidence>
<evidence type="ECO:0000313" key="3">
    <source>
        <dbReference type="Proteomes" id="UP000007305"/>
    </source>
</evidence>
<dbReference type="EnsemblPlants" id="Zm00001eb237320_T002">
    <property type="protein sequence ID" value="Zm00001eb237320_P002"/>
    <property type="gene ID" value="Zm00001eb237320"/>
</dbReference>
<accession>A0A804PGQ0</accession>
<dbReference type="GO" id="GO:0005737">
    <property type="term" value="C:cytoplasm"/>
    <property type="evidence" value="ECO:0000318"/>
    <property type="project" value="GO_Central"/>
</dbReference>
<feature type="region of interest" description="Disordered" evidence="1">
    <location>
        <begin position="1"/>
        <end position="39"/>
    </location>
</feature>
<dbReference type="Gene3D" id="1.10.3970.10">
    <property type="entry name" value="BSD domain"/>
    <property type="match status" value="1"/>
</dbReference>
<reference evidence="2" key="3">
    <citation type="submission" date="2021-05" db="UniProtKB">
        <authorList>
            <consortium name="EnsemblPlants"/>
        </authorList>
    </citation>
    <scope>IDENTIFICATION</scope>
    <source>
        <strain evidence="2">cv. B73</strain>
    </source>
</reference>
<dbReference type="InterPro" id="IPR035925">
    <property type="entry name" value="BSD_dom_sf"/>
</dbReference>
<dbReference type="InterPro" id="IPR051494">
    <property type="entry name" value="BSD_domain-containing"/>
</dbReference>
<dbReference type="Proteomes" id="UP000007305">
    <property type="component" value="Chromosome 5"/>
</dbReference>
<dbReference type="Gramene" id="Zm00001eb237320_T002">
    <property type="protein sequence ID" value="Zm00001eb237320_P002"/>
    <property type="gene ID" value="Zm00001eb237320"/>
</dbReference>
<dbReference type="InParanoid" id="A0A804PGQ0"/>
<organism evidence="2 3">
    <name type="scientific">Zea mays</name>
    <name type="common">Maize</name>
    <dbReference type="NCBI Taxonomy" id="4577"/>
    <lineage>
        <taxon>Eukaryota</taxon>
        <taxon>Viridiplantae</taxon>
        <taxon>Streptophyta</taxon>
        <taxon>Embryophyta</taxon>
        <taxon>Tracheophyta</taxon>
        <taxon>Spermatophyta</taxon>
        <taxon>Magnoliopsida</taxon>
        <taxon>Liliopsida</taxon>
        <taxon>Poales</taxon>
        <taxon>Poaceae</taxon>
        <taxon>PACMAD clade</taxon>
        <taxon>Panicoideae</taxon>
        <taxon>Andropogonodae</taxon>
        <taxon>Andropogoneae</taxon>
        <taxon>Tripsacinae</taxon>
        <taxon>Zea</taxon>
    </lineage>
</organism>
<feature type="compositionally biased region" description="Polar residues" evidence="1">
    <location>
        <begin position="8"/>
        <end position="25"/>
    </location>
</feature>
<evidence type="ECO:0000313" key="2">
    <source>
        <dbReference type="EnsemblPlants" id="Zm00001eb237320_P002"/>
    </source>
</evidence>
<name>A0A804PGQ0_MAIZE</name>
<dbReference type="AlphaFoldDB" id="A0A804PGQ0"/>
<dbReference type="PANTHER" id="PTHR16019">
    <property type="entry name" value="SYNAPSE-ASSOCIATED PROTEIN"/>
    <property type="match status" value="1"/>
</dbReference>
<reference evidence="3" key="1">
    <citation type="journal article" date="2009" name="Science">
        <title>The B73 maize genome: complexity, diversity, and dynamics.</title>
        <authorList>
            <person name="Schnable P.S."/>
            <person name="Ware D."/>
            <person name="Fulton R.S."/>
            <person name="Stein J.C."/>
            <person name="Wei F."/>
            <person name="Pasternak S."/>
            <person name="Liang C."/>
            <person name="Zhang J."/>
            <person name="Fulton L."/>
            <person name="Graves T.A."/>
            <person name="Minx P."/>
            <person name="Reily A.D."/>
            <person name="Courtney L."/>
            <person name="Kruchowski S.S."/>
            <person name="Tomlinson C."/>
            <person name="Strong C."/>
            <person name="Delehaunty K."/>
            <person name="Fronick C."/>
            <person name="Courtney B."/>
            <person name="Rock S.M."/>
            <person name="Belter E."/>
            <person name="Du F."/>
            <person name="Kim K."/>
            <person name="Abbott R.M."/>
            <person name="Cotton M."/>
            <person name="Levy A."/>
            <person name="Marchetto P."/>
            <person name="Ochoa K."/>
            <person name="Jackson S.M."/>
            <person name="Gillam B."/>
            <person name="Chen W."/>
            <person name="Yan L."/>
            <person name="Higginbotham J."/>
            <person name="Cardenas M."/>
            <person name="Waligorski J."/>
            <person name="Applebaum E."/>
            <person name="Phelps L."/>
            <person name="Falcone J."/>
            <person name="Kanchi K."/>
            <person name="Thane T."/>
            <person name="Scimone A."/>
            <person name="Thane N."/>
            <person name="Henke J."/>
            <person name="Wang T."/>
            <person name="Ruppert J."/>
            <person name="Shah N."/>
            <person name="Rotter K."/>
            <person name="Hodges J."/>
            <person name="Ingenthron E."/>
            <person name="Cordes M."/>
            <person name="Kohlberg S."/>
            <person name="Sgro J."/>
            <person name="Delgado B."/>
            <person name="Mead K."/>
            <person name="Chinwalla A."/>
            <person name="Leonard S."/>
            <person name="Crouse K."/>
            <person name="Collura K."/>
            <person name="Kudrna D."/>
            <person name="Currie J."/>
            <person name="He R."/>
            <person name="Angelova A."/>
            <person name="Rajasekar S."/>
            <person name="Mueller T."/>
            <person name="Lomeli R."/>
            <person name="Scara G."/>
            <person name="Ko A."/>
            <person name="Delaney K."/>
            <person name="Wissotski M."/>
            <person name="Lopez G."/>
            <person name="Campos D."/>
            <person name="Braidotti M."/>
            <person name="Ashley E."/>
            <person name="Golser W."/>
            <person name="Kim H."/>
            <person name="Lee S."/>
            <person name="Lin J."/>
            <person name="Dujmic Z."/>
            <person name="Kim W."/>
            <person name="Talag J."/>
            <person name="Zuccolo A."/>
            <person name="Fan C."/>
            <person name="Sebastian A."/>
            <person name="Kramer M."/>
            <person name="Spiegel L."/>
            <person name="Nascimento L."/>
            <person name="Zutavern T."/>
            <person name="Miller B."/>
            <person name="Ambroise C."/>
            <person name="Muller S."/>
            <person name="Spooner W."/>
            <person name="Narechania A."/>
            <person name="Ren L."/>
            <person name="Wei S."/>
            <person name="Kumari S."/>
            <person name="Faga B."/>
            <person name="Levy M.J."/>
            <person name="McMahan L."/>
            <person name="Van Buren P."/>
            <person name="Vaughn M.W."/>
            <person name="Ying K."/>
            <person name="Yeh C.-T."/>
            <person name="Emrich S.J."/>
            <person name="Jia Y."/>
            <person name="Kalyanaraman A."/>
            <person name="Hsia A.-P."/>
            <person name="Barbazuk W.B."/>
            <person name="Baucom R.S."/>
            <person name="Brutnell T.P."/>
            <person name="Carpita N.C."/>
            <person name="Chaparro C."/>
            <person name="Chia J.-M."/>
            <person name="Deragon J.-M."/>
            <person name="Estill J.C."/>
            <person name="Fu Y."/>
            <person name="Jeddeloh J.A."/>
            <person name="Han Y."/>
            <person name="Lee H."/>
            <person name="Li P."/>
            <person name="Lisch D.R."/>
            <person name="Liu S."/>
            <person name="Liu Z."/>
            <person name="Nagel D.H."/>
            <person name="McCann M.C."/>
            <person name="SanMiguel P."/>
            <person name="Myers A.M."/>
            <person name="Nettleton D."/>
            <person name="Nguyen J."/>
            <person name="Penning B.W."/>
            <person name="Ponnala L."/>
            <person name="Schneider K.L."/>
            <person name="Schwartz D.C."/>
            <person name="Sharma A."/>
            <person name="Soderlund C."/>
            <person name="Springer N.M."/>
            <person name="Sun Q."/>
            <person name="Wang H."/>
            <person name="Waterman M."/>
            <person name="Westerman R."/>
            <person name="Wolfgruber T.K."/>
            <person name="Yang L."/>
            <person name="Yu Y."/>
            <person name="Zhang L."/>
            <person name="Zhou S."/>
            <person name="Zhu Q."/>
            <person name="Bennetzen J.L."/>
            <person name="Dawe R.K."/>
            <person name="Jiang J."/>
            <person name="Jiang N."/>
            <person name="Presting G.G."/>
            <person name="Wessler S.R."/>
            <person name="Aluru S."/>
            <person name="Martienssen R.A."/>
            <person name="Clifton S.W."/>
            <person name="McCombie W.R."/>
            <person name="Wing R.A."/>
            <person name="Wilson R.K."/>
        </authorList>
    </citation>
    <scope>NUCLEOTIDE SEQUENCE [LARGE SCALE GENOMIC DNA]</scope>
    <source>
        <strain evidence="3">cv. B73</strain>
    </source>
</reference>
<keyword evidence="3" id="KW-1185">Reference proteome</keyword>
<protein>
    <submittedName>
        <fullName evidence="2">Uncharacterized protein</fullName>
    </submittedName>
</protein>